<dbReference type="EMBL" id="JAVHNS010000001">
    <property type="protein sequence ID" value="KAK6363416.1"/>
    <property type="molecule type" value="Genomic_DNA"/>
</dbReference>
<evidence type="ECO:0008006" key="4">
    <source>
        <dbReference type="Google" id="ProtNLM"/>
    </source>
</evidence>
<protein>
    <recommendedName>
        <fullName evidence="4">Cysteine-rich transmembrane CYSTM domain-containing protein</fullName>
    </recommendedName>
</protein>
<gene>
    <name evidence="2" type="ORF">TWF730_000847</name>
</gene>
<accession>A0AAV9VQX4</accession>
<comment type="caution">
    <text evidence="2">The sequence shown here is derived from an EMBL/GenBank/DDBJ whole genome shotgun (WGS) entry which is preliminary data.</text>
</comment>
<feature type="compositionally biased region" description="Basic and acidic residues" evidence="1">
    <location>
        <begin position="1"/>
        <end position="19"/>
    </location>
</feature>
<dbReference type="AlphaFoldDB" id="A0AAV9VQX4"/>
<feature type="compositionally biased region" description="Polar residues" evidence="1">
    <location>
        <begin position="30"/>
        <end position="47"/>
    </location>
</feature>
<feature type="compositionally biased region" description="Basic and acidic residues" evidence="1">
    <location>
        <begin position="48"/>
        <end position="64"/>
    </location>
</feature>
<sequence>MSQPLREQENHNASGEKENTPAPAYESLPPMSNATPSQNQQDGTNAQDAKRLAEDKKEEEEKSKAVAGCCTGCLFAQCIMGMLTCCTGC</sequence>
<evidence type="ECO:0000256" key="1">
    <source>
        <dbReference type="SAM" id="MobiDB-lite"/>
    </source>
</evidence>
<proteinExistence type="predicted"/>
<keyword evidence="3" id="KW-1185">Reference proteome</keyword>
<evidence type="ECO:0000313" key="3">
    <source>
        <dbReference type="Proteomes" id="UP001373714"/>
    </source>
</evidence>
<feature type="region of interest" description="Disordered" evidence="1">
    <location>
        <begin position="1"/>
        <end position="65"/>
    </location>
</feature>
<organism evidence="2 3">
    <name type="scientific">Orbilia blumenaviensis</name>
    <dbReference type="NCBI Taxonomy" id="1796055"/>
    <lineage>
        <taxon>Eukaryota</taxon>
        <taxon>Fungi</taxon>
        <taxon>Dikarya</taxon>
        <taxon>Ascomycota</taxon>
        <taxon>Pezizomycotina</taxon>
        <taxon>Orbiliomycetes</taxon>
        <taxon>Orbiliales</taxon>
        <taxon>Orbiliaceae</taxon>
        <taxon>Orbilia</taxon>
    </lineage>
</organism>
<evidence type="ECO:0000313" key="2">
    <source>
        <dbReference type="EMBL" id="KAK6363416.1"/>
    </source>
</evidence>
<reference evidence="2 3" key="1">
    <citation type="submission" date="2019-10" db="EMBL/GenBank/DDBJ databases">
        <authorList>
            <person name="Palmer J.M."/>
        </authorList>
    </citation>
    <scope>NUCLEOTIDE SEQUENCE [LARGE SCALE GENOMIC DNA]</scope>
    <source>
        <strain evidence="2 3">TWF730</strain>
    </source>
</reference>
<name>A0AAV9VQX4_9PEZI</name>
<dbReference type="Proteomes" id="UP001373714">
    <property type="component" value="Unassembled WGS sequence"/>
</dbReference>